<dbReference type="GO" id="GO:0005789">
    <property type="term" value="C:endoplasmic reticulum membrane"/>
    <property type="evidence" value="ECO:0007669"/>
    <property type="project" value="UniProtKB-SubCell"/>
</dbReference>
<keyword evidence="3 5" id="KW-1133">Transmembrane helix</keyword>
<evidence type="ECO:0000313" key="7">
    <source>
        <dbReference type="Proteomes" id="UP000027073"/>
    </source>
</evidence>
<sequence>GGGLALLSASTRLWCYRELGDLFDFEVNIKKTHRLVTTGPYSFVRHPSYIASIGAHLGVSMVLFSSPCWFYRCGLMSRLGVVLGCIWCTEVCVLHGVLVPARIKVEDERLKRHFGREWDEYAGRVAYRLLPGVY</sequence>
<evidence type="ECO:0000313" key="6">
    <source>
        <dbReference type="EMBL" id="KDQ26297.1"/>
    </source>
</evidence>
<dbReference type="GO" id="GO:0004671">
    <property type="term" value="F:protein C-terminal S-isoprenylcysteine carboxyl O-methyltransferase activity"/>
    <property type="evidence" value="ECO:0007669"/>
    <property type="project" value="UniProtKB-EC"/>
</dbReference>
<dbReference type="AlphaFoldDB" id="A0A067NQD1"/>
<dbReference type="HOGENOM" id="CLU_065200_6_2_1"/>
<accession>A0A067NQD1</accession>
<dbReference type="VEuPathDB" id="FungiDB:PLEOSDRAFT_1030306"/>
<evidence type="ECO:0000256" key="5">
    <source>
        <dbReference type="RuleBase" id="RU362022"/>
    </source>
</evidence>
<dbReference type="EC" id="2.1.1.100" evidence="5"/>
<dbReference type="Gene3D" id="1.20.120.1630">
    <property type="match status" value="1"/>
</dbReference>
<keyword evidence="2 5" id="KW-0812">Transmembrane</keyword>
<proteinExistence type="inferred from homology"/>
<dbReference type="GO" id="GO:0032259">
    <property type="term" value="P:methylation"/>
    <property type="evidence" value="ECO:0007669"/>
    <property type="project" value="UniProtKB-KW"/>
</dbReference>
<dbReference type="InParanoid" id="A0A067NQD1"/>
<keyword evidence="5" id="KW-0489">Methyltransferase</keyword>
<dbReference type="InterPro" id="IPR052527">
    <property type="entry name" value="Metal_cation-efflux_comp"/>
</dbReference>
<evidence type="ECO:0000256" key="3">
    <source>
        <dbReference type="ARBA" id="ARBA00022989"/>
    </source>
</evidence>
<dbReference type="InterPro" id="IPR007269">
    <property type="entry name" value="ICMT_MeTrfase"/>
</dbReference>
<comment type="subcellular location">
    <subcellularLocation>
        <location evidence="5">Endoplasmic reticulum membrane</location>
        <topology evidence="5">Multi-pass membrane protein</topology>
    </subcellularLocation>
    <subcellularLocation>
        <location evidence="1">Membrane</location>
        <topology evidence="1">Multi-pass membrane protein</topology>
    </subcellularLocation>
</comment>
<evidence type="ECO:0000256" key="2">
    <source>
        <dbReference type="ARBA" id="ARBA00022692"/>
    </source>
</evidence>
<dbReference type="PANTHER" id="PTHR43847:SF1">
    <property type="entry name" value="BLL3993 PROTEIN"/>
    <property type="match status" value="1"/>
</dbReference>
<keyword evidence="4 5" id="KW-0472">Membrane</keyword>
<reference evidence="7" key="1">
    <citation type="journal article" date="2014" name="Proc. Natl. Acad. Sci. U.S.A.">
        <title>Extensive sampling of basidiomycete genomes demonstrates inadequacy of the white-rot/brown-rot paradigm for wood decay fungi.</title>
        <authorList>
            <person name="Riley R."/>
            <person name="Salamov A.A."/>
            <person name="Brown D.W."/>
            <person name="Nagy L.G."/>
            <person name="Floudas D."/>
            <person name="Held B.W."/>
            <person name="Levasseur A."/>
            <person name="Lombard V."/>
            <person name="Morin E."/>
            <person name="Otillar R."/>
            <person name="Lindquist E.A."/>
            <person name="Sun H."/>
            <person name="LaButti K.M."/>
            <person name="Schmutz J."/>
            <person name="Jabbour D."/>
            <person name="Luo H."/>
            <person name="Baker S.E."/>
            <person name="Pisabarro A.G."/>
            <person name="Walton J.D."/>
            <person name="Blanchette R.A."/>
            <person name="Henrissat B."/>
            <person name="Martin F."/>
            <person name="Cullen D."/>
            <person name="Hibbett D.S."/>
            <person name="Grigoriev I.V."/>
        </authorList>
    </citation>
    <scope>NUCLEOTIDE SEQUENCE [LARGE SCALE GENOMIC DNA]</scope>
    <source>
        <strain evidence="7">PC15</strain>
    </source>
</reference>
<dbReference type="OrthoDB" id="422086at2759"/>
<evidence type="ECO:0000256" key="4">
    <source>
        <dbReference type="ARBA" id="ARBA00023136"/>
    </source>
</evidence>
<dbReference type="EMBL" id="KL198009">
    <property type="protein sequence ID" value="KDQ26297.1"/>
    <property type="molecule type" value="Genomic_DNA"/>
</dbReference>
<dbReference type="STRING" id="1137138.A0A067NQD1"/>
<comment type="catalytic activity">
    <reaction evidence="5">
        <text>[protein]-C-terminal S-[(2E,6E)-farnesyl]-L-cysteine + S-adenosyl-L-methionine = [protein]-C-terminal S-[(2E,6E)-farnesyl]-L-cysteine methyl ester + S-adenosyl-L-homocysteine</text>
        <dbReference type="Rhea" id="RHEA:21672"/>
        <dbReference type="Rhea" id="RHEA-COMP:12125"/>
        <dbReference type="Rhea" id="RHEA-COMP:12126"/>
        <dbReference type="ChEBI" id="CHEBI:57856"/>
        <dbReference type="ChEBI" id="CHEBI:59789"/>
        <dbReference type="ChEBI" id="CHEBI:90510"/>
        <dbReference type="ChEBI" id="CHEBI:90511"/>
        <dbReference type="EC" id="2.1.1.100"/>
    </reaction>
</comment>
<feature type="non-terminal residue" evidence="6">
    <location>
        <position position="1"/>
    </location>
</feature>
<keyword evidence="5" id="KW-0808">Transferase</keyword>
<comment type="caution">
    <text evidence="5">Lacks conserved residue(s) required for the propagation of feature annotation.</text>
</comment>
<dbReference type="Pfam" id="PF04140">
    <property type="entry name" value="ICMT"/>
    <property type="match status" value="1"/>
</dbReference>
<name>A0A067NQD1_PLEO1</name>
<evidence type="ECO:0000256" key="1">
    <source>
        <dbReference type="ARBA" id="ARBA00004141"/>
    </source>
</evidence>
<comment type="similarity">
    <text evidence="5">Belongs to the class VI-like SAM-binding methyltransferase superfamily. Isoprenylcysteine carboxyl methyltransferase family.</text>
</comment>
<dbReference type="PANTHER" id="PTHR43847">
    <property type="entry name" value="BLL3993 PROTEIN"/>
    <property type="match status" value="1"/>
</dbReference>
<keyword evidence="5" id="KW-0949">S-adenosyl-L-methionine</keyword>
<gene>
    <name evidence="6" type="ORF">PLEOSDRAFT_1030306</name>
</gene>
<feature type="non-terminal residue" evidence="6">
    <location>
        <position position="134"/>
    </location>
</feature>
<organism evidence="6 7">
    <name type="scientific">Pleurotus ostreatus (strain PC15)</name>
    <name type="common">Oyster mushroom</name>
    <dbReference type="NCBI Taxonomy" id="1137138"/>
    <lineage>
        <taxon>Eukaryota</taxon>
        <taxon>Fungi</taxon>
        <taxon>Dikarya</taxon>
        <taxon>Basidiomycota</taxon>
        <taxon>Agaricomycotina</taxon>
        <taxon>Agaricomycetes</taxon>
        <taxon>Agaricomycetidae</taxon>
        <taxon>Agaricales</taxon>
        <taxon>Pleurotineae</taxon>
        <taxon>Pleurotaceae</taxon>
        <taxon>Pleurotus</taxon>
    </lineage>
</organism>
<dbReference type="Proteomes" id="UP000027073">
    <property type="component" value="Unassembled WGS sequence"/>
</dbReference>
<feature type="transmembrane region" description="Helical" evidence="5">
    <location>
        <begin position="49"/>
        <end position="71"/>
    </location>
</feature>
<keyword evidence="5" id="KW-0256">Endoplasmic reticulum</keyword>
<protein>
    <recommendedName>
        <fullName evidence="5">Protein-S-isoprenylcysteine O-methyltransferase</fullName>
        <ecNumber evidence="5">2.1.1.100</ecNumber>
    </recommendedName>
</protein>